<comment type="cofactor">
    <cofactor evidence="2">
        <name>Zn(2+)</name>
        <dbReference type="ChEBI" id="CHEBI:29105"/>
    </cofactor>
</comment>
<dbReference type="InterPro" id="IPR050241">
    <property type="entry name" value="NAD-cap_RNA_hydrolase_NudC"/>
</dbReference>
<dbReference type="PANTHER" id="PTHR42904:SF6">
    <property type="entry name" value="NAD-CAPPED RNA HYDROLASE NUDT12"/>
    <property type="match status" value="1"/>
</dbReference>
<evidence type="ECO:0000256" key="8">
    <source>
        <dbReference type="ARBA" id="ARBA00023027"/>
    </source>
</evidence>
<dbReference type="NCBIfam" id="NF001299">
    <property type="entry name" value="PRK00241.1"/>
    <property type="match status" value="1"/>
</dbReference>
<keyword evidence="8" id="KW-0520">NAD</keyword>
<keyword evidence="6 10" id="KW-0378">Hydrolase</keyword>
<protein>
    <recommendedName>
        <fullName evidence="4">NAD(+) diphosphatase</fullName>
        <ecNumber evidence="4">3.6.1.22</ecNumber>
    </recommendedName>
</protein>
<dbReference type="InterPro" id="IPR015376">
    <property type="entry name" value="Znr_NADH_PPase"/>
</dbReference>
<dbReference type="Pfam" id="PF00293">
    <property type="entry name" value="NUDIX"/>
    <property type="match status" value="1"/>
</dbReference>
<dbReference type="Gene3D" id="3.90.79.20">
    <property type="match status" value="1"/>
</dbReference>
<dbReference type="InterPro" id="IPR020476">
    <property type="entry name" value="Nudix_hydrolase"/>
</dbReference>
<dbReference type="GO" id="GO:0016787">
    <property type="term" value="F:hydrolase activity"/>
    <property type="evidence" value="ECO:0007669"/>
    <property type="project" value="UniProtKB-KW"/>
</dbReference>
<keyword evidence="7" id="KW-0460">Magnesium</keyword>
<organism evidence="12 13">
    <name type="scientific">Jingyaoa shaoxingensis</name>
    <dbReference type="NCBI Taxonomy" id="2763671"/>
    <lineage>
        <taxon>Bacteria</taxon>
        <taxon>Bacillati</taxon>
        <taxon>Bacillota</taxon>
        <taxon>Clostridia</taxon>
        <taxon>Lachnospirales</taxon>
        <taxon>Lachnospiraceae</taxon>
        <taxon>Jingyaoa</taxon>
    </lineage>
</organism>
<dbReference type="Proteomes" id="UP000657421">
    <property type="component" value="Unassembled WGS sequence"/>
</dbReference>
<comment type="cofactor">
    <cofactor evidence="1">
        <name>Mg(2+)</name>
        <dbReference type="ChEBI" id="CHEBI:18420"/>
    </cofactor>
</comment>
<dbReference type="PROSITE" id="PS51462">
    <property type="entry name" value="NUDIX"/>
    <property type="match status" value="1"/>
</dbReference>
<comment type="catalytic activity">
    <reaction evidence="9">
        <text>a 5'-end NAD(+)-phospho-ribonucleoside in mRNA + H2O = a 5'-end phospho-adenosine-phospho-ribonucleoside in mRNA + beta-nicotinamide D-ribonucleotide + 2 H(+)</text>
        <dbReference type="Rhea" id="RHEA:60876"/>
        <dbReference type="Rhea" id="RHEA-COMP:15698"/>
        <dbReference type="Rhea" id="RHEA-COMP:15719"/>
        <dbReference type="ChEBI" id="CHEBI:14649"/>
        <dbReference type="ChEBI" id="CHEBI:15377"/>
        <dbReference type="ChEBI" id="CHEBI:15378"/>
        <dbReference type="ChEBI" id="CHEBI:144029"/>
        <dbReference type="ChEBI" id="CHEBI:144051"/>
    </reaction>
    <physiologicalReaction direction="left-to-right" evidence="9">
        <dbReference type="Rhea" id="RHEA:60877"/>
    </physiologicalReaction>
</comment>
<dbReference type="EC" id="3.6.1.22" evidence="4"/>
<comment type="caution">
    <text evidence="12">The sequence shown here is derived from an EMBL/GenBank/DDBJ whole genome shotgun (WGS) entry which is preliminary data.</text>
</comment>
<proteinExistence type="inferred from homology"/>
<evidence type="ECO:0000256" key="5">
    <source>
        <dbReference type="ARBA" id="ARBA00022723"/>
    </source>
</evidence>
<evidence type="ECO:0000259" key="11">
    <source>
        <dbReference type="PROSITE" id="PS51462"/>
    </source>
</evidence>
<reference evidence="12 13" key="1">
    <citation type="submission" date="2020-08" db="EMBL/GenBank/DDBJ databases">
        <title>Genome public.</title>
        <authorList>
            <person name="Liu C."/>
            <person name="Sun Q."/>
        </authorList>
    </citation>
    <scope>NUCLEOTIDE SEQUENCE [LARGE SCALE GENOMIC DNA]</scope>
    <source>
        <strain evidence="12 13">NSJ-46</strain>
    </source>
</reference>
<dbReference type="InterPro" id="IPR049734">
    <property type="entry name" value="NudC-like_C"/>
</dbReference>
<dbReference type="CDD" id="cd03429">
    <property type="entry name" value="NUDIX_NADH_pyrophosphatase_Nudt13"/>
    <property type="match status" value="1"/>
</dbReference>
<dbReference type="RefSeq" id="WP_249309019.1">
    <property type="nucleotide sequence ID" value="NZ_JACRSZ010000011.1"/>
</dbReference>
<dbReference type="InterPro" id="IPR000086">
    <property type="entry name" value="NUDIX_hydrolase_dom"/>
</dbReference>
<dbReference type="InterPro" id="IPR015797">
    <property type="entry name" value="NUDIX_hydrolase-like_dom_sf"/>
</dbReference>
<evidence type="ECO:0000256" key="1">
    <source>
        <dbReference type="ARBA" id="ARBA00001946"/>
    </source>
</evidence>
<dbReference type="Gene3D" id="3.90.79.10">
    <property type="entry name" value="Nucleoside Triphosphate Pyrophosphohydrolase"/>
    <property type="match status" value="1"/>
</dbReference>
<evidence type="ECO:0000256" key="7">
    <source>
        <dbReference type="ARBA" id="ARBA00022842"/>
    </source>
</evidence>
<keyword evidence="5" id="KW-0479">Metal-binding</keyword>
<sequence length="275" mass="31421">MIHEIAPKHMDNQYHEKEVQDDSRICFCTGRKILGRIKDGMLVWPLYREVKDRAGECTYLFSISGRDYFLAEGKEEGEIEDAVWMDWRDIRDKEPTAEAFAGMTAMHLSQWHNSVQYCGCCGAKTVHDKKERMMRCPSCGNMMFPKISPAIIVAVTDDKNRLLVTKYAGRTSDQYALVAGFVEIGETLEECVQRELMEEVGIRVKNICYYASQPWGCVGNLMVGFTAKLDGSDQIHLDKTELGLAKWLTPEEVPEIDDNSSLTREMIRRFKHGCL</sequence>
<dbReference type="InterPro" id="IPR020084">
    <property type="entry name" value="NUDIX_hydrolase_CS"/>
</dbReference>
<dbReference type="PRINTS" id="PR00502">
    <property type="entry name" value="NUDIXFAMILY"/>
</dbReference>
<comment type="similarity">
    <text evidence="3">Belongs to the Nudix hydrolase family. NudC subfamily.</text>
</comment>
<evidence type="ECO:0000256" key="6">
    <source>
        <dbReference type="ARBA" id="ARBA00022801"/>
    </source>
</evidence>
<evidence type="ECO:0000256" key="9">
    <source>
        <dbReference type="ARBA" id="ARBA00023679"/>
    </source>
</evidence>
<dbReference type="EMBL" id="JACRSZ010000011">
    <property type="protein sequence ID" value="MBC8573725.1"/>
    <property type="molecule type" value="Genomic_DNA"/>
</dbReference>
<evidence type="ECO:0000256" key="3">
    <source>
        <dbReference type="ARBA" id="ARBA00009595"/>
    </source>
</evidence>
<feature type="domain" description="Nudix hydrolase" evidence="11">
    <location>
        <begin position="145"/>
        <end position="272"/>
    </location>
</feature>
<gene>
    <name evidence="12" type="primary">nudC</name>
    <name evidence="12" type="ORF">H8716_11620</name>
</gene>
<dbReference type="PROSITE" id="PS00893">
    <property type="entry name" value="NUDIX_BOX"/>
    <property type="match status" value="1"/>
</dbReference>
<evidence type="ECO:0000256" key="4">
    <source>
        <dbReference type="ARBA" id="ARBA00012381"/>
    </source>
</evidence>
<accession>A0ABR7NBE4</accession>
<evidence type="ECO:0000256" key="10">
    <source>
        <dbReference type="RuleBase" id="RU003476"/>
    </source>
</evidence>
<evidence type="ECO:0000256" key="2">
    <source>
        <dbReference type="ARBA" id="ARBA00001947"/>
    </source>
</evidence>
<dbReference type="PANTHER" id="PTHR42904">
    <property type="entry name" value="NUDIX HYDROLASE, NUDC SUBFAMILY"/>
    <property type="match status" value="1"/>
</dbReference>
<dbReference type="Pfam" id="PF09297">
    <property type="entry name" value="Zn_ribbon_NUD"/>
    <property type="match status" value="1"/>
</dbReference>
<name>A0ABR7NBE4_9FIRM</name>
<evidence type="ECO:0000313" key="13">
    <source>
        <dbReference type="Proteomes" id="UP000657421"/>
    </source>
</evidence>
<evidence type="ECO:0000313" key="12">
    <source>
        <dbReference type="EMBL" id="MBC8573725.1"/>
    </source>
</evidence>
<keyword evidence="13" id="KW-1185">Reference proteome</keyword>
<dbReference type="SUPFAM" id="SSF55811">
    <property type="entry name" value="Nudix"/>
    <property type="match status" value="1"/>
</dbReference>